<dbReference type="GO" id="GO:0015031">
    <property type="term" value="P:protein transport"/>
    <property type="evidence" value="ECO:0007669"/>
    <property type="project" value="UniProtKB-KW"/>
</dbReference>
<keyword evidence="8" id="KW-0811">Translocation</keyword>
<evidence type="ECO:0000256" key="9">
    <source>
        <dbReference type="ARBA" id="ARBA00023136"/>
    </source>
</evidence>
<feature type="region of interest" description="Disordered" evidence="10">
    <location>
        <begin position="106"/>
        <end position="155"/>
    </location>
</feature>
<organism evidence="12 13">
    <name type="scientific">Micrococcus luteus</name>
    <name type="common">Micrococcus lysodeikticus</name>
    <dbReference type="NCBI Taxonomy" id="1270"/>
    <lineage>
        <taxon>Bacteria</taxon>
        <taxon>Bacillati</taxon>
        <taxon>Actinomycetota</taxon>
        <taxon>Actinomycetes</taxon>
        <taxon>Micrococcales</taxon>
        <taxon>Micrococcaceae</taxon>
        <taxon>Micrococcus</taxon>
    </lineage>
</organism>
<evidence type="ECO:0000256" key="7">
    <source>
        <dbReference type="ARBA" id="ARBA00022989"/>
    </source>
</evidence>
<comment type="subcellular location">
    <subcellularLocation>
        <location evidence="1">Cell membrane</location>
        <topology evidence="1">Single-pass membrane protein</topology>
    </subcellularLocation>
</comment>
<dbReference type="Pfam" id="PF02699">
    <property type="entry name" value="YajC"/>
    <property type="match status" value="1"/>
</dbReference>
<dbReference type="InterPro" id="IPR003849">
    <property type="entry name" value="Preprotein_translocase_YajC"/>
</dbReference>
<keyword evidence="7 11" id="KW-1133">Transmembrane helix</keyword>
<comment type="caution">
    <text evidence="12">The sequence shown here is derived from an EMBL/GenBank/DDBJ whole genome shotgun (WGS) entry which is preliminary data.</text>
</comment>
<evidence type="ECO:0000256" key="8">
    <source>
        <dbReference type="ARBA" id="ARBA00023010"/>
    </source>
</evidence>
<comment type="similarity">
    <text evidence="2">Belongs to the YajC family.</text>
</comment>
<dbReference type="PANTHER" id="PTHR33909:SF1">
    <property type="entry name" value="SEC TRANSLOCON ACCESSORY COMPLEX SUBUNIT YAJC"/>
    <property type="match status" value="1"/>
</dbReference>
<evidence type="ECO:0000256" key="3">
    <source>
        <dbReference type="ARBA" id="ARBA00022448"/>
    </source>
</evidence>
<keyword evidence="3" id="KW-0813">Transport</keyword>
<dbReference type="AlphaFoldDB" id="A0AAP3AH82"/>
<gene>
    <name evidence="12" type="ORF">M3A82_001420</name>
</gene>
<accession>A0AAP3AH82</accession>
<evidence type="ECO:0000256" key="5">
    <source>
        <dbReference type="ARBA" id="ARBA00022692"/>
    </source>
</evidence>
<keyword evidence="6" id="KW-0653">Protein transport</keyword>
<evidence type="ECO:0000256" key="11">
    <source>
        <dbReference type="SAM" id="Phobius"/>
    </source>
</evidence>
<dbReference type="SMART" id="SM01323">
    <property type="entry name" value="YajC"/>
    <property type="match status" value="1"/>
</dbReference>
<evidence type="ECO:0000256" key="1">
    <source>
        <dbReference type="ARBA" id="ARBA00004162"/>
    </source>
</evidence>
<evidence type="ECO:0000256" key="4">
    <source>
        <dbReference type="ARBA" id="ARBA00022475"/>
    </source>
</evidence>
<dbReference type="GO" id="GO:0005886">
    <property type="term" value="C:plasma membrane"/>
    <property type="evidence" value="ECO:0007669"/>
    <property type="project" value="UniProtKB-SubCell"/>
</dbReference>
<evidence type="ECO:0000256" key="2">
    <source>
        <dbReference type="ARBA" id="ARBA00006742"/>
    </source>
</evidence>
<dbReference type="EMBL" id="JALXKZ020000001">
    <property type="protein sequence ID" value="MCV7628010.1"/>
    <property type="molecule type" value="Genomic_DNA"/>
</dbReference>
<dbReference type="Proteomes" id="UP001205867">
    <property type="component" value="Unassembled WGS sequence"/>
</dbReference>
<feature type="compositionally biased region" description="Basic and acidic residues" evidence="10">
    <location>
        <begin position="129"/>
        <end position="155"/>
    </location>
</feature>
<reference evidence="12" key="1">
    <citation type="submission" date="2023-06" db="EMBL/GenBank/DDBJ databases">
        <title>lsaBGC provides a comprehensive framework for evolutionary analysis of biosynthetic gene clusters within focal taxa.</title>
        <authorList>
            <person name="Salamzade R."/>
            <person name="Sandstrom S."/>
            <person name="Kalan L.R."/>
        </authorList>
    </citation>
    <scope>NUCLEOTIDE SEQUENCE</scope>
    <source>
        <strain evidence="12">P3-SID899</strain>
    </source>
</reference>
<sequence>MPVATAATLPVIAQQAQGGGGSLLMLIAFALLAVMLFLSFRKGKKMQQQQAQMRSTLAPGVEVMTGAGIFGTVVAVDTAGQRVTLETAPGTRMDVHLQGITTVVEPETAAASEAPAGVDPAAAPTADPSRLDDAPGTEYRADDAADPRPRRDDLA</sequence>
<keyword evidence="4" id="KW-1003">Cell membrane</keyword>
<proteinExistence type="inferred from homology"/>
<evidence type="ECO:0000256" key="6">
    <source>
        <dbReference type="ARBA" id="ARBA00022927"/>
    </source>
</evidence>
<protein>
    <submittedName>
        <fullName evidence="12">Preprotein translocase subunit YajC</fullName>
    </submittedName>
</protein>
<name>A0AAP3AH82_MICLU</name>
<evidence type="ECO:0000256" key="10">
    <source>
        <dbReference type="SAM" id="MobiDB-lite"/>
    </source>
</evidence>
<feature type="compositionally biased region" description="Low complexity" evidence="10">
    <location>
        <begin position="106"/>
        <end position="116"/>
    </location>
</feature>
<keyword evidence="9 11" id="KW-0472">Membrane</keyword>
<keyword evidence="5 11" id="KW-0812">Transmembrane</keyword>
<evidence type="ECO:0000313" key="13">
    <source>
        <dbReference type="Proteomes" id="UP001205867"/>
    </source>
</evidence>
<feature type="transmembrane region" description="Helical" evidence="11">
    <location>
        <begin position="23"/>
        <end position="40"/>
    </location>
</feature>
<evidence type="ECO:0000313" key="12">
    <source>
        <dbReference type="EMBL" id="MCV7628010.1"/>
    </source>
</evidence>
<dbReference type="PANTHER" id="PTHR33909">
    <property type="entry name" value="SEC TRANSLOCON ACCESSORY COMPLEX SUBUNIT YAJC"/>
    <property type="match status" value="1"/>
</dbReference>